<dbReference type="OrthoDB" id="4737882at2759"/>
<feature type="signal peptide" evidence="2">
    <location>
        <begin position="1"/>
        <end position="23"/>
    </location>
</feature>
<proteinExistence type="predicted"/>
<evidence type="ECO:0000256" key="1">
    <source>
        <dbReference type="SAM" id="MobiDB-lite"/>
    </source>
</evidence>
<name>I7I7R8_BABMR</name>
<sequence length="648" mass="71780">MNKATKISTILHLLFYVFTMNNAHIGAYGSGPDEDTHDATQPENKNIDLSDGENLHTELRHGQAEPEGSNLQTDDSIYTSTPEQPSDVSGSPKVDDTESDYAVKAGQSDSVNANYDPTNDFTLGSAPEIKIECDNNLEYGVVNYFPLTKLMKFYIMYEKELENVIISQKLTSSSIAEPFCKKLIELTTCLLKQIEFNMDRIDSYRAHLNRIIDENNTTIDEFPISADFIKARVSAFHGFFIIGERTWKLLNLAKNQTTILRRVTSILSSRLLKTSASSLYRTINLEHLLLPSSNFTLDISSLAHLKKELDDTVAKKYLLKIIYDAYNRAVDFENNFKTFSSFLRISKQVLSDTDKEHFHKVAYDLIIDFEQLIRVRNLGNCLKSTLGEEGNDENGSPLSEIDAYPISTFGDCPNKLEPLDEYAIKNSIEDFTGLLEICLKTPTSPSDTTLSEDANLGKDAGIGKDTNLREVNNIGKDANLGKDAGIDKDKTLSEDKNIGKDANLGKDAGIDKDKTLSEDKNIGKDANLGKDAGIDKDKTLSEDKNIGKDANLGKDAGIDKDKTLSEDKNIGKDANLGKDAGIDKDKTLSEDKNIGKDANLGNYTNLPNSIYLQAKKTVRDLIGSDSAKINALLHFLVPFQVGMLIMSL</sequence>
<dbReference type="Proteomes" id="UP000002899">
    <property type="component" value="Chromosome I"/>
</dbReference>
<reference evidence="3 4" key="2">
    <citation type="journal article" date="2013" name="PLoS ONE">
        <title>Whole genome mapping and re-organization of the nuclear and mitochondrial genomes of Babesia microti isolates.</title>
        <authorList>
            <person name="Cornillot E."/>
            <person name="Dassouli A."/>
            <person name="Garg A."/>
            <person name="Pachikara N."/>
            <person name="Randazzo S."/>
            <person name="Depoix D."/>
            <person name="Carcy B."/>
            <person name="Delbecq S."/>
            <person name="Frutos R."/>
            <person name="Silva J.C."/>
            <person name="Sutton R."/>
            <person name="Krause P.J."/>
            <person name="Mamoun C.B."/>
        </authorList>
    </citation>
    <scope>NUCLEOTIDE SEQUENCE [LARGE SCALE GENOMIC DNA]</scope>
    <source>
        <strain evidence="3 4">RI</strain>
    </source>
</reference>
<dbReference type="KEGG" id="bmic:BMR1_01G00435"/>
<dbReference type="EMBL" id="FO082871">
    <property type="protein sequence ID" value="CCF72558.1"/>
    <property type="molecule type" value="Genomic_DNA"/>
</dbReference>
<feature type="chain" id="PRO_5003710685" evidence="2">
    <location>
        <begin position="24"/>
        <end position="648"/>
    </location>
</feature>
<feature type="compositionally biased region" description="Polar residues" evidence="1">
    <location>
        <begin position="69"/>
        <end position="89"/>
    </location>
</feature>
<protein>
    <submittedName>
        <fullName evidence="3">BmGPI4, B microti specific, 24 tandem repeat, IPR011004</fullName>
    </submittedName>
</protein>
<dbReference type="AlphaFoldDB" id="I7I7R8"/>
<dbReference type="VEuPathDB" id="PiroplasmaDB:BMR1_01G00435"/>
<keyword evidence="4" id="KW-1185">Reference proteome</keyword>
<organism evidence="3 4">
    <name type="scientific">Babesia microti (strain RI)</name>
    <dbReference type="NCBI Taxonomy" id="1133968"/>
    <lineage>
        <taxon>Eukaryota</taxon>
        <taxon>Sar</taxon>
        <taxon>Alveolata</taxon>
        <taxon>Apicomplexa</taxon>
        <taxon>Aconoidasida</taxon>
        <taxon>Piroplasmida</taxon>
        <taxon>Babesiidae</taxon>
        <taxon>Babesia</taxon>
    </lineage>
</organism>
<dbReference type="RefSeq" id="XP_012647167.1">
    <property type="nucleotide sequence ID" value="XM_012791713.1"/>
</dbReference>
<dbReference type="SUPFAM" id="SSF51161">
    <property type="entry name" value="Trimeric LpxA-like enzymes"/>
    <property type="match status" value="1"/>
</dbReference>
<reference evidence="3 4" key="1">
    <citation type="journal article" date="2012" name="Nucleic Acids Res.">
        <title>Sequencing of the smallest Apicomplexan genome from the human pathogen Babesia microti.</title>
        <authorList>
            <person name="Cornillot E."/>
            <person name="Hadj-Kaddour K."/>
            <person name="Dassouli A."/>
            <person name="Noel B."/>
            <person name="Ranwez V."/>
            <person name="Vacherie B."/>
            <person name="Augagneur Y."/>
            <person name="Bres V."/>
            <person name="Duclos A."/>
            <person name="Randazzo S."/>
            <person name="Carcy B."/>
            <person name="Debierre-Grockiego F."/>
            <person name="Delbecq S."/>
            <person name="Moubri-Menage K."/>
            <person name="Shams-Eldin H."/>
            <person name="Usmani-Brown S."/>
            <person name="Bringaud F."/>
            <person name="Wincker P."/>
            <person name="Vivares C.P."/>
            <person name="Schwarz R.T."/>
            <person name="Schetters T.P."/>
            <person name="Krause P.J."/>
            <person name="Gorenflot A."/>
            <person name="Berry V."/>
            <person name="Barbe V."/>
            <person name="Ben Mamoun C."/>
        </authorList>
    </citation>
    <scope>NUCLEOTIDE SEQUENCE [LARGE SCALE GENOMIC DNA]</scope>
    <source>
        <strain evidence="3 4">RI</strain>
    </source>
</reference>
<dbReference type="Gene3D" id="2.160.10.10">
    <property type="entry name" value="Hexapeptide repeat proteins"/>
    <property type="match status" value="1"/>
</dbReference>
<dbReference type="GeneID" id="24423168"/>
<evidence type="ECO:0000256" key="2">
    <source>
        <dbReference type="SAM" id="SignalP"/>
    </source>
</evidence>
<evidence type="ECO:0000313" key="4">
    <source>
        <dbReference type="Proteomes" id="UP000002899"/>
    </source>
</evidence>
<feature type="region of interest" description="Disordered" evidence="1">
    <location>
        <begin position="29"/>
        <end position="98"/>
    </location>
</feature>
<gene>
    <name evidence="3" type="ORF">BMR1_01G00435</name>
</gene>
<reference evidence="3 4" key="3">
    <citation type="journal article" date="2016" name="Sci. Rep.">
        <title>Genome-wide diversity and gene expression profiling of Babesia microti isolates identify polymorphic genes that mediate host-pathogen interactions.</title>
        <authorList>
            <person name="Silva J.C."/>
            <person name="Cornillot E."/>
            <person name="McCracken C."/>
            <person name="Usmani-Brown S."/>
            <person name="Dwivedi A."/>
            <person name="Ifeonu O.O."/>
            <person name="Crabtree J."/>
            <person name="Gotia H.T."/>
            <person name="Virji A.Z."/>
            <person name="Reynes C."/>
            <person name="Colinge J."/>
            <person name="Kumar V."/>
            <person name="Lawres L."/>
            <person name="Pazzi J.E."/>
            <person name="Pablo J.V."/>
            <person name="Hung C."/>
            <person name="Brancato J."/>
            <person name="Kumari P."/>
            <person name="Orvis J."/>
            <person name="Tretina K."/>
            <person name="Chibucos M."/>
            <person name="Ott S."/>
            <person name="Sadzewicz L."/>
            <person name="Sengamalay N."/>
            <person name="Shetty A.C."/>
            <person name="Su Q."/>
            <person name="Tallon L."/>
            <person name="Fraser C.M."/>
            <person name="Frutos R."/>
            <person name="Molina D.M."/>
            <person name="Krause P.J."/>
            <person name="Ben Mamoun C."/>
        </authorList>
    </citation>
    <scope>NUCLEOTIDE SEQUENCE [LARGE SCALE GENOMIC DNA]</scope>
    <source>
        <strain evidence="3 4">RI</strain>
    </source>
</reference>
<accession>I7I7R8</accession>
<dbReference type="InterPro" id="IPR011004">
    <property type="entry name" value="Trimer_LpxA-like_sf"/>
</dbReference>
<keyword evidence="2" id="KW-0732">Signal</keyword>
<evidence type="ECO:0000313" key="3">
    <source>
        <dbReference type="EMBL" id="CCF72558.1"/>
    </source>
</evidence>
<feature type="compositionally biased region" description="Basic and acidic residues" evidence="1">
    <location>
        <begin position="37"/>
        <end position="64"/>
    </location>
</feature>